<name>A0A3A1Y802_9GAMM</name>
<dbReference type="SUPFAM" id="SSF56935">
    <property type="entry name" value="Porins"/>
    <property type="match status" value="1"/>
</dbReference>
<dbReference type="Gene3D" id="2.40.160.10">
    <property type="entry name" value="Porin"/>
    <property type="match status" value="1"/>
</dbReference>
<evidence type="ECO:0000313" key="3">
    <source>
        <dbReference type="Proteomes" id="UP000265691"/>
    </source>
</evidence>
<accession>A0A3A1Y802</accession>
<keyword evidence="3" id="KW-1185">Reference proteome</keyword>
<reference evidence="2 3" key="1">
    <citation type="submission" date="2017-08" db="EMBL/GenBank/DDBJ databases">
        <title>Reclassification of Bisgaard taxon 37 and 44.</title>
        <authorList>
            <person name="Christensen H."/>
        </authorList>
    </citation>
    <scope>NUCLEOTIDE SEQUENCE [LARGE SCALE GENOMIC DNA]</scope>
    <source>
        <strain evidence="2 3">B96_3</strain>
    </source>
</reference>
<dbReference type="RefSeq" id="WP_119524639.1">
    <property type="nucleotide sequence ID" value="NZ_NRHC01000025.1"/>
</dbReference>
<organism evidence="2 3">
    <name type="scientific">Psittacicella hinzii</name>
    <dbReference type="NCBI Taxonomy" id="2028575"/>
    <lineage>
        <taxon>Bacteria</taxon>
        <taxon>Pseudomonadati</taxon>
        <taxon>Pseudomonadota</taxon>
        <taxon>Gammaproteobacteria</taxon>
        <taxon>Pasteurellales</taxon>
        <taxon>Psittacicellaceae</taxon>
        <taxon>Psittacicella</taxon>
    </lineage>
</organism>
<dbReference type="EMBL" id="NRHC01000025">
    <property type="protein sequence ID" value="RIY33775.1"/>
    <property type="molecule type" value="Genomic_DNA"/>
</dbReference>
<feature type="signal peptide" evidence="1">
    <location>
        <begin position="1"/>
        <end position="19"/>
    </location>
</feature>
<dbReference type="AlphaFoldDB" id="A0A3A1Y802"/>
<protein>
    <recommendedName>
        <fullName evidence="4">Porin</fullName>
    </recommendedName>
</protein>
<proteinExistence type="predicted"/>
<dbReference type="InterPro" id="IPR023614">
    <property type="entry name" value="Porin_dom_sf"/>
</dbReference>
<evidence type="ECO:0000256" key="1">
    <source>
        <dbReference type="SAM" id="SignalP"/>
    </source>
</evidence>
<dbReference type="Proteomes" id="UP000265691">
    <property type="component" value="Unassembled WGS sequence"/>
</dbReference>
<evidence type="ECO:0000313" key="2">
    <source>
        <dbReference type="EMBL" id="RIY33775.1"/>
    </source>
</evidence>
<evidence type="ECO:0008006" key="4">
    <source>
        <dbReference type="Google" id="ProtNLM"/>
    </source>
</evidence>
<keyword evidence="1" id="KW-0732">Signal</keyword>
<dbReference type="OrthoDB" id="5671384at2"/>
<feature type="chain" id="PRO_5017432483" description="Porin" evidence="1">
    <location>
        <begin position="20"/>
        <end position="373"/>
    </location>
</feature>
<gene>
    <name evidence="2" type="ORF">CKF54_02125</name>
</gene>
<sequence length="373" mass="41872">MKKTLLALAVVSVASSAFANTNLYTYSNGNTSANLGVFAEARYFLQDRSVKVNGDSANKEDNKYNQGRLRFGLYGSMTDSNNLTYSFYTRFNTRFDYHSQKVAGIKSGEHTRDGVEFNRGYVQLSHPTYGSFLFGKYVTVADDKFGNDMEADHYAFEANDERGFTAWTAPTSFDTVVTYLAPEFYGVKGGLSYGETKASQYQYTKQYALQASYNLAGNHVVFNYANTRNRADLQTTETQNSYDLAFYNDGLVQDFVLGAAFTYEHTSTNTEAKDKAWSLAAKARYTGFQYAQPFLNLAYVKEKVDAYDKSSTTKTRYYNLAVGAASDVYTYETAKVTVFAEYFYSRAKETVRDVQGSTKTKNKGFNVGAKLTF</sequence>
<comment type="caution">
    <text evidence="2">The sequence shown here is derived from an EMBL/GenBank/DDBJ whole genome shotgun (WGS) entry which is preliminary data.</text>
</comment>